<proteinExistence type="predicted"/>
<dbReference type="InterPro" id="IPR002716">
    <property type="entry name" value="PIN_dom"/>
</dbReference>
<keyword evidence="2" id="KW-0479">Metal-binding</keyword>
<dbReference type="STRING" id="556325.BHE16_09395"/>
<keyword evidence="4" id="KW-0460">Magnesium</keyword>
<evidence type="ECO:0000313" key="6">
    <source>
        <dbReference type="EMBL" id="APF41174.1"/>
    </source>
</evidence>
<evidence type="ECO:0000313" key="7">
    <source>
        <dbReference type="Proteomes" id="UP000183530"/>
    </source>
</evidence>
<gene>
    <name evidence="6" type="ORF">BHE16_09395</name>
</gene>
<dbReference type="OrthoDB" id="211933at2"/>
<dbReference type="InterPro" id="IPR029060">
    <property type="entry name" value="PIN-like_dom_sf"/>
</dbReference>
<dbReference type="KEGG" id="nae:BHE16_09395"/>
<name>A0A1L2ZP80_9MICC</name>
<dbReference type="Proteomes" id="UP000183530">
    <property type="component" value="Chromosome"/>
</dbReference>
<dbReference type="GO" id="GO:0046872">
    <property type="term" value="F:metal ion binding"/>
    <property type="evidence" value="ECO:0007669"/>
    <property type="project" value="UniProtKB-KW"/>
</dbReference>
<feature type="domain" description="PIN" evidence="5">
    <location>
        <begin position="8"/>
        <end position="118"/>
    </location>
</feature>
<evidence type="ECO:0000256" key="4">
    <source>
        <dbReference type="ARBA" id="ARBA00022842"/>
    </source>
</evidence>
<sequence>MQQGATLVFLDANILVSRTLRDWFCIISQESGVDGIEPRWSEDVMTEYQYHVRKANPGWSEQQIGGWRRRLSEAFPTALITGYEITNTHLAAVRDPLDAHVIAAADHGKVDYLVTANYSDFEPAVDDVEFEIYRPDEMLCLIAQRRPEAISKAARRQIEYWAKKSSNKTLHQALVDAGAPEFALLIKQRMTYWATTGKY</sequence>
<dbReference type="Pfam" id="PF13470">
    <property type="entry name" value="PIN_3"/>
    <property type="match status" value="1"/>
</dbReference>
<dbReference type="EMBL" id="CP018135">
    <property type="protein sequence ID" value="APF41174.1"/>
    <property type="molecule type" value="Genomic_DNA"/>
</dbReference>
<accession>A0A1L2ZP80</accession>
<dbReference type="GO" id="GO:0004518">
    <property type="term" value="F:nuclease activity"/>
    <property type="evidence" value="ECO:0007669"/>
    <property type="project" value="UniProtKB-KW"/>
</dbReference>
<protein>
    <submittedName>
        <fullName evidence="6">PIN domain-containing protein</fullName>
    </submittedName>
</protein>
<dbReference type="RefSeq" id="WP_071894645.1">
    <property type="nucleotide sequence ID" value="NZ_CP018135.1"/>
</dbReference>
<dbReference type="SUPFAM" id="SSF88723">
    <property type="entry name" value="PIN domain-like"/>
    <property type="match status" value="1"/>
</dbReference>
<dbReference type="GO" id="GO:0016787">
    <property type="term" value="F:hydrolase activity"/>
    <property type="evidence" value="ECO:0007669"/>
    <property type="project" value="UniProtKB-KW"/>
</dbReference>
<organism evidence="6 7">
    <name type="scientific">Neomicrococcus aestuarii</name>
    <dbReference type="NCBI Taxonomy" id="556325"/>
    <lineage>
        <taxon>Bacteria</taxon>
        <taxon>Bacillati</taxon>
        <taxon>Actinomycetota</taxon>
        <taxon>Actinomycetes</taxon>
        <taxon>Micrococcales</taxon>
        <taxon>Micrococcaceae</taxon>
        <taxon>Neomicrococcus</taxon>
    </lineage>
</organism>
<evidence type="ECO:0000256" key="2">
    <source>
        <dbReference type="ARBA" id="ARBA00022723"/>
    </source>
</evidence>
<dbReference type="AlphaFoldDB" id="A0A1L2ZP80"/>
<evidence type="ECO:0000256" key="1">
    <source>
        <dbReference type="ARBA" id="ARBA00022722"/>
    </source>
</evidence>
<keyword evidence="7" id="KW-1185">Reference proteome</keyword>
<reference evidence="6 7" key="1">
    <citation type="submission" date="2016-11" db="EMBL/GenBank/DDBJ databases">
        <title>Genome sequencing of Zhihengliuella aestuarii B18 antagonistic to Plasmodiophora brassicae.</title>
        <authorList>
            <person name="Luo Y."/>
        </authorList>
    </citation>
    <scope>NUCLEOTIDE SEQUENCE [LARGE SCALE GENOMIC DNA]</scope>
    <source>
        <strain evidence="6 7">B18</strain>
    </source>
</reference>
<keyword evidence="1" id="KW-0540">Nuclease</keyword>
<evidence type="ECO:0000259" key="5">
    <source>
        <dbReference type="Pfam" id="PF13470"/>
    </source>
</evidence>
<keyword evidence="3" id="KW-0378">Hydrolase</keyword>
<evidence type="ECO:0000256" key="3">
    <source>
        <dbReference type="ARBA" id="ARBA00022801"/>
    </source>
</evidence>